<evidence type="ECO:0000313" key="3">
    <source>
        <dbReference type="WBParaSite" id="BPAG_0001466101-mRNA-1"/>
    </source>
</evidence>
<dbReference type="AlphaFoldDB" id="A0A0N4U041"/>
<evidence type="ECO:0000313" key="2">
    <source>
        <dbReference type="Proteomes" id="UP000278627"/>
    </source>
</evidence>
<proteinExistence type="predicted"/>
<gene>
    <name evidence="1" type="ORF">BPAG_LOCUS14589</name>
</gene>
<reference evidence="1 2" key="2">
    <citation type="submission" date="2018-11" db="EMBL/GenBank/DDBJ databases">
        <authorList>
            <consortium name="Pathogen Informatics"/>
        </authorList>
    </citation>
    <scope>NUCLEOTIDE SEQUENCE [LARGE SCALE GENOMIC DNA]</scope>
</reference>
<organism evidence="3">
    <name type="scientific">Brugia pahangi</name>
    <name type="common">Filarial nematode worm</name>
    <dbReference type="NCBI Taxonomy" id="6280"/>
    <lineage>
        <taxon>Eukaryota</taxon>
        <taxon>Metazoa</taxon>
        <taxon>Ecdysozoa</taxon>
        <taxon>Nematoda</taxon>
        <taxon>Chromadorea</taxon>
        <taxon>Rhabditida</taxon>
        <taxon>Spirurina</taxon>
        <taxon>Spiruromorpha</taxon>
        <taxon>Filarioidea</taxon>
        <taxon>Onchocercidae</taxon>
        <taxon>Brugia</taxon>
    </lineage>
</organism>
<keyword evidence="2" id="KW-1185">Reference proteome</keyword>
<accession>A0A0N4U041</accession>
<protein>
    <submittedName>
        <fullName evidence="1 3">Uncharacterized protein</fullName>
    </submittedName>
</protein>
<name>A0A0N4U041_BRUPA</name>
<dbReference type="WBParaSite" id="BPAG_0001466101-mRNA-1">
    <property type="protein sequence ID" value="BPAG_0001466101-mRNA-1"/>
    <property type="gene ID" value="BPAG_0001466101"/>
</dbReference>
<evidence type="ECO:0000313" key="1">
    <source>
        <dbReference type="EMBL" id="VDN95774.1"/>
    </source>
</evidence>
<dbReference type="EMBL" id="UZAD01013805">
    <property type="protein sequence ID" value="VDN95774.1"/>
    <property type="molecule type" value="Genomic_DNA"/>
</dbReference>
<reference evidence="3" key="1">
    <citation type="submission" date="2017-02" db="UniProtKB">
        <authorList>
            <consortium name="WormBaseParasite"/>
        </authorList>
    </citation>
    <scope>IDENTIFICATION</scope>
</reference>
<sequence>MKSMTAAGEDKSMKQTTGTTVSIPVSGSIANSGVKGITENLTVKQFNTLPSIFFWPIFKIYHLDTNILFKLPVKRIHFSFKFMIGEFKIYLVELIRKKNQTIQQQSFLFLLLDTITVDSAIIYNILMDNQQLNAINLSFPPLFFRTFLTINFETLFPRIELFCTQTVLHLLNELFQSVAYCMTVTPTVTSVIHLDDTQNSISKTAESVIVENSERKQQKWIVTLLNLFRKNKMNNN</sequence>
<dbReference type="Proteomes" id="UP000278627">
    <property type="component" value="Unassembled WGS sequence"/>
</dbReference>